<organism evidence="2 3">
    <name type="scientific">Microbulbifer celer</name>
    <dbReference type="NCBI Taxonomy" id="435905"/>
    <lineage>
        <taxon>Bacteria</taxon>
        <taxon>Pseudomonadati</taxon>
        <taxon>Pseudomonadota</taxon>
        <taxon>Gammaproteobacteria</taxon>
        <taxon>Cellvibrionales</taxon>
        <taxon>Microbulbiferaceae</taxon>
        <taxon>Microbulbifer</taxon>
    </lineage>
</organism>
<comment type="caution">
    <text evidence="2">The sequence shown here is derived from an EMBL/GenBank/DDBJ whole genome shotgun (WGS) entry which is preliminary data.</text>
</comment>
<keyword evidence="3" id="KW-1185">Reference proteome</keyword>
<keyword evidence="1" id="KW-1133">Transmembrane helix</keyword>
<name>A0ABW3U8L1_9GAMM</name>
<dbReference type="RefSeq" id="WP_230435787.1">
    <property type="nucleotide sequence ID" value="NZ_CP087715.1"/>
</dbReference>
<sequence length="127" mass="13150">MTESAFSLSTLAAITQALLTLAALSCLCLASAHHLRQSPGQATLKQWQPVLFWCGWALLATAAATAITTQGWGLGLVTLLGILSVTAFAVVGLASYRRSGLVPIALVSGICGVALFAKWLLAVLLAQ</sequence>
<protein>
    <submittedName>
        <fullName evidence="2">DUF3325 family protein</fullName>
    </submittedName>
</protein>
<keyword evidence="1" id="KW-0472">Membrane</keyword>
<dbReference type="InterPro" id="IPR021762">
    <property type="entry name" value="DUF3325"/>
</dbReference>
<feature type="transmembrane region" description="Helical" evidence="1">
    <location>
        <begin position="50"/>
        <end position="68"/>
    </location>
</feature>
<gene>
    <name evidence="2" type="ORF">ACFQ2X_11355</name>
</gene>
<evidence type="ECO:0000256" key="1">
    <source>
        <dbReference type="SAM" id="Phobius"/>
    </source>
</evidence>
<dbReference type="EMBL" id="JBHTLR010000010">
    <property type="protein sequence ID" value="MFD1217197.1"/>
    <property type="molecule type" value="Genomic_DNA"/>
</dbReference>
<feature type="transmembrane region" description="Helical" evidence="1">
    <location>
        <begin position="74"/>
        <end position="94"/>
    </location>
</feature>
<feature type="transmembrane region" description="Helical" evidence="1">
    <location>
        <begin position="101"/>
        <end position="126"/>
    </location>
</feature>
<evidence type="ECO:0000313" key="2">
    <source>
        <dbReference type="EMBL" id="MFD1217197.1"/>
    </source>
</evidence>
<keyword evidence="1" id="KW-0812">Transmembrane</keyword>
<evidence type="ECO:0000313" key="3">
    <source>
        <dbReference type="Proteomes" id="UP001597264"/>
    </source>
</evidence>
<reference evidence="3" key="1">
    <citation type="journal article" date="2019" name="Int. J. Syst. Evol. Microbiol.">
        <title>The Global Catalogue of Microorganisms (GCM) 10K type strain sequencing project: providing services to taxonomists for standard genome sequencing and annotation.</title>
        <authorList>
            <consortium name="The Broad Institute Genomics Platform"/>
            <consortium name="The Broad Institute Genome Sequencing Center for Infectious Disease"/>
            <person name="Wu L."/>
            <person name="Ma J."/>
        </authorList>
    </citation>
    <scope>NUCLEOTIDE SEQUENCE [LARGE SCALE GENOMIC DNA]</scope>
    <source>
        <strain evidence="3">CCUG 54356</strain>
    </source>
</reference>
<dbReference type="Proteomes" id="UP001597264">
    <property type="component" value="Unassembled WGS sequence"/>
</dbReference>
<accession>A0ABW3U8L1</accession>
<dbReference type="Pfam" id="PF11804">
    <property type="entry name" value="DUF3325"/>
    <property type="match status" value="1"/>
</dbReference>
<feature type="transmembrane region" description="Helical" evidence="1">
    <location>
        <begin position="6"/>
        <end position="30"/>
    </location>
</feature>
<proteinExistence type="predicted"/>